<evidence type="ECO:0000256" key="10">
    <source>
        <dbReference type="SAM" id="MobiDB-lite"/>
    </source>
</evidence>
<dbReference type="PRINTS" id="PR00901">
    <property type="entry name" value="PHEROMONEBAR"/>
</dbReference>
<dbReference type="GO" id="GO:0005886">
    <property type="term" value="C:plasma membrane"/>
    <property type="evidence" value="ECO:0007669"/>
    <property type="project" value="TreeGrafter"/>
</dbReference>
<feature type="transmembrane region" description="Helical" evidence="11">
    <location>
        <begin position="97"/>
        <end position="123"/>
    </location>
</feature>
<dbReference type="PANTHER" id="PTHR28097:SF1">
    <property type="entry name" value="PHEROMONE A FACTOR RECEPTOR"/>
    <property type="match status" value="1"/>
</dbReference>
<evidence type="ECO:0000256" key="5">
    <source>
        <dbReference type="ARBA" id="ARBA00022989"/>
    </source>
</evidence>
<gene>
    <name evidence="12" type="ORF">BN946_scf184836.g62</name>
</gene>
<evidence type="ECO:0000256" key="3">
    <source>
        <dbReference type="ARBA" id="ARBA00022507"/>
    </source>
</evidence>
<evidence type="ECO:0000256" key="4">
    <source>
        <dbReference type="ARBA" id="ARBA00022692"/>
    </source>
</evidence>
<dbReference type="Proteomes" id="UP000029665">
    <property type="component" value="Unassembled WGS sequence"/>
</dbReference>
<dbReference type="InterPro" id="IPR001499">
    <property type="entry name" value="GPCR_STE3"/>
</dbReference>
<keyword evidence="8" id="KW-0675">Receptor</keyword>
<dbReference type="GO" id="GO:0004934">
    <property type="term" value="F:mating-type alpha-factor pheromone receptor activity"/>
    <property type="evidence" value="ECO:0007669"/>
    <property type="project" value="InterPro"/>
</dbReference>
<keyword evidence="13" id="KW-1185">Reference proteome</keyword>
<dbReference type="OMA" id="ATTEICC"/>
<dbReference type="PANTHER" id="PTHR28097">
    <property type="entry name" value="PHEROMONE A FACTOR RECEPTOR"/>
    <property type="match status" value="1"/>
</dbReference>
<evidence type="ECO:0000256" key="11">
    <source>
        <dbReference type="SAM" id="Phobius"/>
    </source>
</evidence>
<dbReference type="PRINTS" id="PR00899">
    <property type="entry name" value="GPCRSTE3"/>
</dbReference>
<comment type="subcellular location">
    <subcellularLocation>
        <location evidence="1">Membrane</location>
        <topology evidence="1">Multi-pass membrane protein</topology>
    </subcellularLocation>
</comment>
<keyword evidence="5 11" id="KW-1133">Transmembrane helix</keyword>
<dbReference type="CDD" id="cd14966">
    <property type="entry name" value="7tmD_STE3"/>
    <property type="match status" value="1"/>
</dbReference>
<keyword evidence="4 11" id="KW-0812">Transmembrane</keyword>
<dbReference type="EMBL" id="CCBP010000059">
    <property type="protein sequence ID" value="CDO69988.1"/>
    <property type="molecule type" value="Genomic_DNA"/>
</dbReference>
<keyword evidence="9" id="KW-0807">Transducer</keyword>
<evidence type="ECO:0000256" key="8">
    <source>
        <dbReference type="ARBA" id="ARBA00023170"/>
    </source>
</evidence>
<protein>
    <submittedName>
        <fullName evidence="12">Uncharacterized protein</fullName>
    </submittedName>
</protein>
<accession>A0A060SC66</accession>
<evidence type="ECO:0000313" key="13">
    <source>
        <dbReference type="Proteomes" id="UP000029665"/>
    </source>
</evidence>
<name>A0A060SC66_PYCCI</name>
<keyword evidence="3" id="KW-0589">Pheromone response</keyword>
<comment type="caution">
    <text evidence="12">The sequence shown here is derived from an EMBL/GenBank/DDBJ whole genome shotgun (WGS) entry which is preliminary data.</text>
</comment>
<dbReference type="HOGENOM" id="CLU_027592_0_1_1"/>
<keyword evidence="6" id="KW-0297">G-protein coupled receptor</keyword>
<feature type="region of interest" description="Disordered" evidence="10">
    <location>
        <begin position="307"/>
        <end position="346"/>
    </location>
</feature>
<evidence type="ECO:0000313" key="12">
    <source>
        <dbReference type="EMBL" id="CDO69988.1"/>
    </source>
</evidence>
<evidence type="ECO:0000256" key="6">
    <source>
        <dbReference type="ARBA" id="ARBA00023040"/>
    </source>
</evidence>
<feature type="transmembrane region" description="Helical" evidence="11">
    <location>
        <begin position="37"/>
        <end position="56"/>
    </location>
</feature>
<feature type="transmembrane region" description="Helical" evidence="11">
    <location>
        <begin position="144"/>
        <end position="167"/>
    </location>
</feature>
<evidence type="ECO:0000256" key="2">
    <source>
        <dbReference type="ARBA" id="ARBA00011085"/>
    </source>
</evidence>
<dbReference type="Pfam" id="PF02076">
    <property type="entry name" value="STE3"/>
    <property type="match status" value="1"/>
</dbReference>
<dbReference type="OrthoDB" id="2874149at2759"/>
<proteinExistence type="inferred from homology"/>
<dbReference type="STRING" id="5643.A0A060SC66"/>
<dbReference type="AlphaFoldDB" id="A0A060SC66"/>
<evidence type="ECO:0000256" key="9">
    <source>
        <dbReference type="ARBA" id="ARBA00023224"/>
    </source>
</evidence>
<feature type="transmembrane region" description="Helical" evidence="11">
    <location>
        <begin position="211"/>
        <end position="231"/>
    </location>
</feature>
<evidence type="ECO:0000256" key="7">
    <source>
        <dbReference type="ARBA" id="ARBA00023136"/>
    </source>
</evidence>
<organism evidence="12 13">
    <name type="scientific">Pycnoporus cinnabarinus</name>
    <name type="common">Cinnabar-red polypore</name>
    <name type="synonym">Trametes cinnabarina</name>
    <dbReference type="NCBI Taxonomy" id="5643"/>
    <lineage>
        <taxon>Eukaryota</taxon>
        <taxon>Fungi</taxon>
        <taxon>Dikarya</taxon>
        <taxon>Basidiomycota</taxon>
        <taxon>Agaricomycotina</taxon>
        <taxon>Agaricomycetes</taxon>
        <taxon>Polyporales</taxon>
        <taxon>Polyporaceae</taxon>
        <taxon>Trametes</taxon>
    </lineage>
</organism>
<sequence length="346" mass="38414">MDPSYPAFPILSFLGFVLVLVPLPWHLQAWNSGTCLFIFWTAIASLNLFVNSVVWHGNALNTAPIWCDISYVVSGHRFDIYEDIGCQPAIYTTPFTFPLLLCWPIVIGLVSGVYCAMSLYAFNKRRAQFVEFMSAHSALTITRYFRLMAIAMTDLLCSVPISAYGIYLNIVDGGINPWISWDDTHFQFWRVDQVPAAFWRASRDTVISFELARWLIPFCAFMFFAFFGFAAEARAYYARLLNKVLNLLGVTRADKLPHSLFGSKAGQSLSSSSKSSHALPTFCPRPPPPPFTSLSFGSESNASYDLDKASSIESGAPPYEVRLGELPDTSSTSCSEPSTPCGHHAA</sequence>
<evidence type="ECO:0000256" key="1">
    <source>
        <dbReference type="ARBA" id="ARBA00004141"/>
    </source>
</evidence>
<feature type="compositionally biased region" description="Low complexity" evidence="10">
    <location>
        <begin position="329"/>
        <end position="346"/>
    </location>
</feature>
<keyword evidence="7 11" id="KW-0472">Membrane</keyword>
<dbReference type="InterPro" id="IPR000481">
    <property type="entry name" value="GPCR_Pheromne_B_alpha_rcpt"/>
</dbReference>
<comment type="similarity">
    <text evidence="2">Belongs to the G-protein coupled receptor 4 family.</text>
</comment>
<reference evidence="12" key="1">
    <citation type="submission" date="2014-01" db="EMBL/GenBank/DDBJ databases">
        <title>The genome of the white-rot fungus Pycnoporus cinnabarinus: a basidiomycete model with a versatile arsenal for lignocellulosic biomass breakdown.</title>
        <authorList>
            <person name="Levasseur A."/>
            <person name="Lomascolo A."/>
            <person name="Ruiz-Duenas F.J."/>
            <person name="Uzan E."/>
            <person name="Piumi F."/>
            <person name="Kues U."/>
            <person name="Ram A.F.J."/>
            <person name="Murat C."/>
            <person name="Haon M."/>
            <person name="Benoit I."/>
            <person name="Arfi Y."/>
            <person name="Chevret D."/>
            <person name="Drula E."/>
            <person name="Kwon M.J."/>
            <person name="Gouret P."/>
            <person name="Lesage-Meessen L."/>
            <person name="Lombard V."/>
            <person name="Mariette J."/>
            <person name="Noirot C."/>
            <person name="Park J."/>
            <person name="Patyshakuliyeva A."/>
            <person name="Wieneger R.A.B."/>
            <person name="Wosten H.A.B."/>
            <person name="Martin F."/>
            <person name="Coutinho P.M."/>
            <person name="de Vries R."/>
            <person name="Martinez A.T."/>
            <person name="Klopp C."/>
            <person name="Pontarotti P."/>
            <person name="Henrissat B."/>
            <person name="Record E."/>
        </authorList>
    </citation>
    <scope>NUCLEOTIDE SEQUENCE [LARGE SCALE GENOMIC DNA]</scope>
    <source>
        <strain evidence="12">BRFM137</strain>
    </source>
</reference>
<dbReference type="GO" id="GO:0000750">
    <property type="term" value="P:pheromone-dependent signal transduction involved in conjugation with cellular fusion"/>
    <property type="evidence" value="ECO:0007669"/>
    <property type="project" value="TreeGrafter"/>
</dbReference>
<feature type="transmembrane region" description="Helical" evidence="11">
    <location>
        <begin position="6"/>
        <end position="25"/>
    </location>
</feature>